<gene>
    <name evidence="2" type="ORF">ANOM_005758</name>
</gene>
<dbReference type="GeneID" id="26807562"/>
<evidence type="ECO:0000313" key="2">
    <source>
        <dbReference type="EMBL" id="KNG85508.1"/>
    </source>
</evidence>
<name>A0A0L1J279_ASPN3</name>
<dbReference type="Proteomes" id="UP000037505">
    <property type="component" value="Unassembled WGS sequence"/>
</dbReference>
<dbReference type="OrthoDB" id="4498011at2759"/>
<dbReference type="RefSeq" id="XP_015406431.1">
    <property type="nucleotide sequence ID" value="XM_015551015.1"/>
</dbReference>
<feature type="region of interest" description="Disordered" evidence="1">
    <location>
        <begin position="146"/>
        <end position="167"/>
    </location>
</feature>
<organism evidence="2 3">
    <name type="scientific">Aspergillus nomiae NRRL (strain ATCC 15546 / NRRL 13137 / CBS 260.88 / M93)</name>
    <dbReference type="NCBI Taxonomy" id="1509407"/>
    <lineage>
        <taxon>Eukaryota</taxon>
        <taxon>Fungi</taxon>
        <taxon>Dikarya</taxon>
        <taxon>Ascomycota</taxon>
        <taxon>Pezizomycotina</taxon>
        <taxon>Eurotiomycetes</taxon>
        <taxon>Eurotiomycetidae</taxon>
        <taxon>Eurotiales</taxon>
        <taxon>Aspergillaceae</taxon>
        <taxon>Aspergillus</taxon>
        <taxon>Aspergillus subgen. Circumdati</taxon>
    </lineage>
</organism>
<evidence type="ECO:0000256" key="1">
    <source>
        <dbReference type="SAM" id="MobiDB-lite"/>
    </source>
</evidence>
<comment type="caution">
    <text evidence="2">The sequence shown here is derived from an EMBL/GenBank/DDBJ whole genome shotgun (WGS) entry which is preliminary data.</text>
</comment>
<feature type="region of interest" description="Disordered" evidence="1">
    <location>
        <begin position="57"/>
        <end position="114"/>
    </location>
</feature>
<feature type="compositionally biased region" description="Basic and acidic residues" evidence="1">
    <location>
        <begin position="57"/>
        <end position="71"/>
    </location>
</feature>
<keyword evidence="3" id="KW-1185">Reference proteome</keyword>
<sequence length="167" mass="18697">MSLLTTLDHGGRPGALTNRETRRRSLNTNTLDEKPGSLKSITIIVLVPVKSGSAVRTAEKDTRVREQERYHARPHRHGPSIRGPESNYGATCRRSSPERPLMGRCRRTSASGERARPRIIHVGNRQMSEAAERIRKEAWRRHSREGLLRDMKSQGAGAVMPDDLTTG</sequence>
<dbReference type="AlphaFoldDB" id="A0A0L1J279"/>
<proteinExistence type="predicted"/>
<dbReference type="EMBL" id="JNOM01000154">
    <property type="protein sequence ID" value="KNG85508.1"/>
    <property type="molecule type" value="Genomic_DNA"/>
</dbReference>
<accession>A0A0L1J279</accession>
<protein>
    <submittedName>
        <fullName evidence="2">Uncharacterized protein</fullName>
    </submittedName>
</protein>
<reference evidence="2 3" key="1">
    <citation type="submission" date="2014-06" db="EMBL/GenBank/DDBJ databases">
        <title>The Genome of the Aflatoxigenic Filamentous Fungus Aspergillus nomius.</title>
        <authorList>
            <person name="Moore M.G."/>
            <person name="Shannon B.M."/>
            <person name="Brian M.M."/>
        </authorList>
    </citation>
    <scope>NUCLEOTIDE SEQUENCE [LARGE SCALE GENOMIC DNA]</scope>
    <source>
        <strain evidence="2 3">NRRL 13137</strain>
    </source>
</reference>
<feature type="region of interest" description="Disordered" evidence="1">
    <location>
        <begin position="1"/>
        <end position="20"/>
    </location>
</feature>
<evidence type="ECO:0000313" key="3">
    <source>
        <dbReference type="Proteomes" id="UP000037505"/>
    </source>
</evidence>